<protein>
    <submittedName>
        <fullName evidence="3">Uncharacterized protein LOC117652827</fullName>
    </submittedName>
</protein>
<dbReference type="Pfam" id="PF10551">
    <property type="entry name" value="MULE"/>
    <property type="match status" value="1"/>
</dbReference>
<reference evidence="3" key="1">
    <citation type="submission" date="2025-08" db="UniProtKB">
        <authorList>
            <consortium name="RefSeq"/>
        </authorList>
    </citation>
    <scope>IDENTIFICATION</scope>
    <source>
        <tissue evidence="3">Total insect</tissue>
    </source>
</reference>
<dbReference type="InParanoid" id="A0A6P9ADK0"/>
<dbReference type="GeneID" id="117652827"/>
<name>A0A6P9ADK0_THRPL</name>
<accession>A0A6P9ADK0</accession>
<dbReference type="Proteomes" id="UP000515158">
    <property type="component" value="Unplaced"/>
</dbReference>
<sequence>MDKKDSILAAVGGSFKDKTQFMILSSRRLIKYMKEVKEIFSDGTFCTPAKLAVSQIWNLVTERRNHTLCLARVLMQSRKTKCYTGVLKALKRLTKRKFRPSTVMADFEKSQQKGWAKIFPAARRRGCHFHYNKNIVKRAKKTRLTKLVKASKEANLLVGCLCALPLLPEDLICKGYVYVVKRAAKKGHFDKLGPLLKYVLTSWMQGPNSDVLSVYRCDNRTSNVCESDNASLAALLKIKHPAVWALLGAFLESEDATHQDILTLDRGLNPSGLRRSSALANDECLKGLWDDLDRGTISVGKFLRQASKTVRGVVHKEFFKKKANEEN</sequence>
<gene>
    <name evidence="3" type="primary">LOC117652827</name>
</gene>
<dbReference type="InterPro" id="IPR018289">
    <property type="entry name" value="MULE_transposase_dom"/>
</dbReference>
<organism evidence="3">
    <name type="scientific">Thrips palmi</name>
    <name type="common">Melon thrips</name>
    <dbReference type="NCBI Taxonomy" id="161013"/>
    <lineage>
        <taxon>Eukaryota</taxon>
        <taxon>Metazoa</taxon>
        <taxon>Ecdysozoa</taxon>
        <taxon>Arthropoda</taxon>
        <taxon>Hexapoda</taxon>
        <taxon>Insecta</taxon>
        <taxon>Pterygota</taxon>
        <taxon>Neoptera</taxon>
        <taxon>Paraneoptera</taxon>
        <taxon>Thysanoptera</taxon>
        <taxon>Terebrantia</taxon>
        <taxon>Thripoidea</taxon>
        <taxon>Thripidae</taxon>
        <taxon>Thrips</taxon>
    </lineage>
</organism>
<feature type="domain" description="MULE transposase" evidence="1">
    <location>
        <begin position="42"/>
        <end position="134"/>
    </location>
</feature>
<dbReference type="AlphaFoldDB" id="A0A6P9ADK0"/>
<dbReference type="KEGG" id="tpal:117652827"/>
<evidence type="ECO:0000259" key="1">
    <source>
        <dbReference type="Pfam" id="PF10551"/>
    </source>
</evidence>
<dbReference type="OrthoDB" id="6608877at2759"/>
<evidence type="ECO:0000313" key="2">
    <source>
        <dbReference type="Proteomes" id="UP000515158"/>
    </source>
</evidence>
<keyword evidence="2" id="KW-1185">Reference proteome</keyword>
<dbReference type="RefSeq" id="XP_034253871.1">
    <property type="nucleotide sequence ID" value="XM_034397980.1"/>
</dbReference>
<proteinExistence type="predicted"/>
<evidence type="ECO:0000313" key="3">
    <source>
        <dbReference type="RefSeq" id="XP_034253871.1"/>
    </source>
</evidence>